<dbReference type="STRING" id="27835.A0A0N4XFH6"/>
<sequence length="84" mass="9373">MTLCDFHWDSMAWRIQALSFSLLPLICALSPQARAVAALNPFGMLPLPTQTPLRMPVELSSNPLALHKKQSRPTFTGHQVSFLQ</sequence>
<dbReference type="WBParaSite" id="NBR_0000127801-mRNA-1">
    <property type="protein sequence ID" value="NBR_0000127801-mRNA-1"/>
    <property type="gene ID" value="NBR_0000127801"/>
</dbReference>
<feature type="chain" id="PRO_5043124689" evidence="1">
    <location>
        <begin position="29"/>
        <end position="84"/>
    </location>
</feature>
<keyword evidence="1" id="KW-0732">Signal</keyword>
<protein>
    <submittedName>
        <fullName evidence="4">Secreted protein</fullName>
    </submittedName>
</protein>
<reference evidence="4" key="1">
    <citation type="submission" date="2017-02" db="UniProtKB">
        <authorList>
            <consortium name="WormBaseParasite"/>
        </authorList>
    </citation>
    <scope>IDENTIFICATION</scope>
</reference>
<evidence type="ECO:0000313" key="3">
    <source>
        <dbReference type="Proteomes" id="UP000271162"/>
    </source>
</evidence>
<dbReference type="AlphaFoldDB" id="A0A0N4XFH6"/>
<evidence type="ECO:0000313" key="4">
    <source>
        <dbReference type="WBParaSite" id="NBR_0000127801-mRNA-1"/>
    </source>
</evidence>
<dbReference type="Proteomes" id="UP000271162">
    <property type="component" value="Unassembled WGS sequence"/>
</dbReference>
<gene>
    <name evidence="2" type="ORF">NBR_LOCUS1279</name>
</gene>
<keyword evidence="3" id="KW-1185">Reference proteome</keyword>
<feature type="signal peptide" evidence="1">
    <location>
        <begin position="1"/>
        <end position="28"/>
    </location>
</feature>
<name>A0A0N4XFH6_NIPBR</name>
<reference evidence="2 3" key="2">
    <citation type="submission" date="2018-11" db="EMBL/GenBank/DDBJ databases">
        <authorList>
            <consortium name="Pathogen Informatics"/>
        </authorList>
    </citation>
    <scope>NUCLEOTIDE SEQUENCE [LARGE SCALE GENOMIC DNA]</scope>
</reference>
<evidence type="ECO:0000256" key="1">
    <source>
        <dbReference type="SAM" id="SignalP"/>
    </source>
</evidence>
<proteinExistence type="predicted"/>
<accession>A0A0N4XFH6</accession>
<organism evidence="4">
    <name type="scientific">Nippostrongylus brasiliensis</name>
    <name type="common">Rat hookworm</name>
    <dbReference type="NCBI Taxonomy" id="27835"/>
    <lineage>
        <taxon>Eukaryota</taxon>
        <taxon>Metazoa</taxon>
        <taxon>Ecdysozoa</taxon>
        <taxon>Nematoda</taxon>
        <taxon>Chromadorea</taxon>
        <taxon>Rhabditida</taxon>
        <taxon>Rhabditina</taxon>
        <taxon>Rhabditomorpha</taxon>
        <taxon>Strongyloidea</taxon>
        <taxon>Heligmosomidae</taxon>
        <taxon>Nippostrongylus</taxon>
    </lineage>
</organism>
<dbReference type="EMBL" id="UYSL01000941">
    <property type="protein sequence ID" value="VDL64623.1"/>
    <property type="molecule type" value="Genomic_DNA"/>
</dbReference>
<evidence type="ECO:0000313" key="2">
    <source>
        <dbReference type="EMBL" id="VDL64623.1"/>
    </source>
</evidence>